<evidence type="ECO:0000313" key="2">
    <source>
        <dbReference type="Proteomes" id="UP000003042"/>
    </source>
</evidence>
<accession>A0ABC9NSN0</accession>
<comment type="caution">
    <text evidence="1">The sequence shown here is derived from an EMBL/GenBank/DDBJ whole genome shotgun (WGS) entry which is preliminary data.</text>
</comment>
<dbReference type="Proteomes" id="UP000003042">
    <property type="component" value="Unassembled WGS sequence"/>
</dbReference>
<sequence>MGSLQTIFIRKHDRNYFLVKYISKKAHYIHKTMHFLYMYNNFILIHD</sequence>
<evidence type="ECO:0000313" key="1">
    <source>
        <dbReference type="EMBL" id="EDS93350.1"/>
    </source>
</evidence>
<dbReference type="AlphaFoldDB" id="A0ABC9NSN0"/>
<proteinExistence type="predicted"/>
<reference evidence="1 2" key="1">
    <citation type="submission" date="2008-02" db="EMBL/GenBank/DDBJ databases">
        <title>Annotation of Escherichia albertii TW07627.</title>
        <authorList>
            <person name="Sutton G."/>
            <person name="Whittam T.S."/>
            <person name="Sebastian Y."/>
        </authorList>
    </citation>
    <scope>NUCLEOTIDE SEQUENCE [LARGE SCALE GENOMIC DNA]</scope>
    <source>
        <strain evidence="1 2">TW07627</strain>
    </source>
</reference>
<organism evidence="1 2">
    <name type="scientific">Escherichia albertii (strain TW07627)</name>
    <dbReference type="NCBI Taxonomy" id="502347"/>
    <lineage>
        <taxon>Bacteria</taxon>
        <taxon>Pseudomonadati</taxon>
        <taxon>Pseudomonadota</taxon>
        <taxon>Gammaproteobacteria</taxon>
        <taxon>Enterobacterales</taxon>
        <taxon>Enterobacteriaceae</taxon>
        <taxon>Escherichia</taxon>
    </lineage>
</organism>
<gene>
    <name evidence="1" type="ORF">ESCAB7627_4631</name>
</gene>
<protein>
    <submittedName>
        <fullName evidence="1">Uncharacterized protein</fullName>
    </submittedName>
</protein>
<dbReference type="EMBL" id="ABKX01000002">
    <property type="protein sequence ID" value="EDS93350.1"/>
    <property type="molecule type" value="Genomic_DNA"/>
</dbReference>
<name>A0ABC9NSN0_ESCAT</name>